<evidence type="ECO:0000256" key="1">
    <source>
        <dbReference type="SAM" id="MobiDB-lite"/>
    </source>
</evidence>
<evidence type="ECO:0000313" key="3">
    <source>
        <dbReference type="EMBL" id="CAH1109414.1"/>
    </source>
</evidence>
<dbReference type="OrthoDB" id="10053513at2759"/>
<feature type="region of interest" description="Disordered" evidence="1">
    <location>
        <begin position="24"/>
        <end position="77"/>
    </location>
</feature>
<feature type="compositionally biased region" description="Low complexity" evidence="1">
    <location>
        <begin position="43"/>
        <end position="59"/>
    </location>
</feature>
<dbReference type="Pfam" id="PF16064">
    <property type="entry name" value="DUF4806"/>
    <property type="match status" value="1"/>
</dbReference>
<accession>A0A9P0GBG1</accession>
<dbReference type="EMBL" id="OV651816">
    <property type="protein sequence ID" value="CAH1109414.1"/>
    <property type="molecule type" value="Genomic_DNA"/>
</dbReference>
<feature type="compositionally biased region" description="Low complexity" evidence="1">
    <location>
        <begin position="68"/>
        <end position="77"/>
    </location>
</feature>
<evidence type="ECO:0000313" key="4">
    <source>
        <dbReference type="Proteomes" id="UP001153636"/>
    </source>
</evidence>
<dbReference type="Proteomes" id="UP001153636">
    <property type="component" value="Chromosome 4"/>
</dbReference>
<dbReference type="InterPro" id="IPR032071">
    <property type="entry name" value="DUF4806"/>
</dbReference>
<protein>
    <recommendedName>
        <fullName evidence="2">DUF4806 domain-containing protein</fullName>
    </recommendedName>
</protein>
<organism evidence="3 4">
    <name type="scientific">Psylliodes chrysocephalus</name>
    <dbReference type="NCBI Taxonomy" id="3402493"/>
    <lineage>
        <taxon>Eukaryota</taxon>
        <taxon>Metazoa</taxon>
        <taxon>Ecdysozoa</taxon>
        <taxon>Arthropoda</taxon>
        <taxon>Hexapoda</taxon>
        <taxon>Insecta</taxon>
        <taxon>Pterygota</taxon>
        <taxon>Neoptera</taxon>
        <taxon>Endopterygota</taxon>
        <taxon>Coleoptera</taxon>
        <taxon>Polyphaga</taxon>
        <taxon>Cucujiformia</taxon>
        <taxon>Chrysomeloidea</taxon>
        <taxon>Chrysomelidae</taxon>
        <taxon>Galerucinae</taxon>
        <taxon>Alticini</taxon>
        <taxon>Psylliodes</taxon>
    </lineage>
</organism>
<evidence type="ECO:0000259" key="2">
    <source>
        <dbReference type="Pfam" id="PF16064"/>
    </source>
</evidence>
<dbReference type="PANTHER" id="PTHR33053">
    <property type="entry name" value="PROTEIN, PUTATIVE-RELATED"/>
    <property type="match status" value="1"/>
</dbReference>
<keyword evidence="4" id="KW-1185">Reference proteome</keyword>
<name>A0A9P0GBG1_9CUCU</name>
<feature type="domain" description="DUF4806" evidence="2">
    <location>
        <begin position="823"/>
        <end position="899"/>
    </location>
</feature>
<proteinExistence type="predicted"/>
<dbReference type="PANTHER" id="PTHR33053:SF24">
    <property type="entry name" value="TRANSPOSASE DOMAIN-CONTAINING PROTEIN"/>
    <property type="match status" value="1"/>
</dbReference>
<sequence>MYRNIKKTITESLLLCDLDKKVDQPSTSKRLKLDACTSTSVQSESKLNSSDSSDIESSSPNFPISYEDSSNSDADSPIPDADSLISVSFLNDIPVSPEVPVAPDPVIPLNISRTFLKDWALCHNITHNALDALLTFLKTNPDLSDLPTSARALLNTPKSMEIEELGGGHFYYFGLAQNLTRIIELTQCDILDLDFGIDGLPIYKSSNLSFWPILCKIHKIVPPPVFTVAIFCGKSKPPLNGFFKKFIEEINLLQKNGLKVDNKIIKINIRSFLCDTPARSFIKCVTAHNGYFGCDKCIDKGNYFNRRMRFLKLHATLRTNLDFRSKNNNTHHKGESPLEKIKTIDMINSFPLDYMHSVCLGVMRKLLFEWRDGSRIYRLNAGDFDNYVKSIKHWPFEFNRKPRSILELERWKASELRQFLLYTGCVVLKKLMSPQIYANFMLLKFALTILLSNSLNNDYNHYAQTLLLIFVKNAIKIYGRDFCIYNTHSLIHLANEARLFGDLNSISCFPFENHLQVIKNLLRKPNLPLQQVIRRISERENNEQFTIIGKKCDIIKPFTSYPTDSSVFHLYEIQFLSDELVEFSAEIVMCKGVVLAFEDTFVDYYVVEFPEEADTPLAVVPYCWLDINENNKTICMWPNGFKSNKQLTNAVISKQEIPISETVPCRITVKFKTNDYEKALLVLKKMENSSSVSCLTSDGERKGKRILKCPPRYRVDDDLESSDEDSLPPVPALKIKTFVPPVLSAPTFGTSRDEIPTETQCIEMEENPAYTFIEIVHMLKRIEKLCVNNSTKIESLKNEITHLNNVIQNKDTIERTQLEIKSISTIDDLKKLEENLKSEDFFSKACQSLSILGGKDGTNTVRRIITQLLTHQFVLTLNWSGRNDKCGLKQFENVLQLILATARKNMFSKDITKQETEFILKNWLRSAGDREGGRERRRKI</sequence>
<gene>
    <name evidence="3" type="ORF">PSYICH_LOCUS9853</name>
</gene>
<reference evidence="3" key="1">
    <citation type="submission" date="2022-01" db="EMBL/GenBank/DDBJ databases">
        <authorList>
            <person name="King R."/>
        </authorList>
    </citation>
    <scope>NUCLEOTIDE SEQUENCE</scope>
</reference>
<dbReference type="AlphaFoldDB" id="A0A9P0GBG1"/>